<name>A0A0W8FE56_9ZZZZ</name>
<dbReference type="SUPFAM" id="SSF50952">
    <property type="entry name" value="Soluble quinoprotein glucose dehydrogenase"/>
    <property type="match status" value="1"/>
</dbReference>
<dbReference type="EMBL" id="LNQE01001322">
    <property type="protein sequence ID" value="KUG19140.1"/>
    <property type="molecule type" value="Genomic_DNA"/>
</dbReference>
<dbReference type="Pfam" id="PF07494">
    <property type="entry name" value="Reg_prop"/>
    <property type="match status" value="1"/>
</dbReference>
<reference evidence="2" key="1">
    <citation type="journal article" date="2015" name="Proc. Natl. Acad. Sci. U.S.A.">
        <title>Networks of energetic and metabolic interactions define dynamics in microbial communities.</title>
        <authorList>
            <person name="Embree M."/>
            <person name="Liu J.K."/>
            <person name="Al-Bassam M.M."/>
            <person name="Zengler K."/>
        </authorList>
    </citation>
    <scope>NUCLEOTIDE SEQUENCE</scope>
</reference>
<feature type="compositionally biased region" description="Pro residues" evidence="1">
    <location>
        <begin position="340"/>
        <end position="350"/>
    </location>
</feature>
<dbReference type="InterPro" id="IPR015943">
    <property type="entry name" value="WD40/YVTN_repeat-like_dom_sf"/>
</dbReference>
<dbReference type="InterPro" id="IPR011110">
    <property type="entry name" value="Reg_prop"/>
</dbReference>
<proteinExistence type="predicted"/>
<protein>
    <submittedName>
        <fullName evidence="2">Uncharacterized protein</fullName>
    </submittedName>
</protein>
<evidence type="ECO:0000313" key="2">
    <source>
        <dbReference type="EMBL" id="KUG19140.1"/>
    </source>
</evidence>
<evidence type="ECO:0000256" key="1">
    <source>
        <dbReference type="SAM" id="MobiDB-lite"/>
    </source>
</evidence>
<dbReference type="AlphaFoldDB" id="A0A0W8FE56"/>
<organism evidence="2">
    <name type="scientific">hydrocarbon metagenome</name>
    <dbReference type="NCBI Taxonomy" id="938273"/>
    <lineage>
        <taxon>unclassified sequences</taxon>
        <taxon>metagenomes</taxon>
        <taxon>ecological metagenomes</taxon>
    </lineage>
</organism>
<dbReference type="Gene3D" id="2.130.10.10">
    <property type="entry name" value="YVTN repeat-like/Quinoprotein amine dehydrogenase"/>
    <property type="match status" value="2"/>
</dbReference>
<accession>A0A0W8FE56</accession>
<gene>
    <name evidence="2" type="ORF">ASZ90_011132</name>
</gene>
<comment type="caution">
    <text evidence="2">The sequence shown here is derived from an EMBL/GenBank/DDBJ whole genome shotgun (WGS) entry which is preliminary data.</text>
</comment>
<feature type="region of interest" description="Disordered" evidence="1">
    <location>
        <begin position="329"/>
        <end position="355"/>
    </location>
</feature>
<dbReference type="InterPro" id="IPR011041">
    <property type="entry name" value="Quinoprot_gluc/sorb_DH_b-prop"/>
</dbReference>
<sequence>MRRYLIAAVIIGLLTVPATAEIRVFVPGHSSIPSAGVKDMINGAGGEVILATDRGLAVYADGSWQTIRPSANTSEGLISEMVLAVEFDPDGRLWIGTSAGLQIVHGDRYETVRDQHLLKNLCINDLIRRGGEIWIATGRAGLHRYAAGTWTWFKPHSANGPGCSRITGMAVDHADDTLLLASDGEGVWVLNDSADQVRFLEICYRGEPIEMMPQLREDPFGGVYIFNRTEILRYAGGEDVRHVLHIDALGGEVINDVAATPHGMLLVATDRGLYGWNETGVQMHLAARDGLRSNAVKKLYLDAAGRCWFVVPGAVGYITGIEETRAIEVRPATPDDTPQAAPPSPPMPDPQPKEALDRSLLRMAAEALNRSLHGILWR</sequence>